<dbReference type="OrthoDB" id="1936587at2759"/>
<proteinExistence type="predicted"/>
<dbReference type="STRING" id="1194695.A0A5A7UIC5"/>
<dbReference type="Proteomes" id="UP000321393">
    <property type="component" value="Unassembled WGS sequence"/>
</dbReference>
<comment type="caution">
    <text evidence="2">The sequence shown here is derived from an EMBL/GenBank/DDBJ whole genome shotgun (WGS) entry which is preliminary data.</text>
</comment>
<dbReference type="EMBL" id="SSTD01011206">
    <property type="protein sequence ID" value="TYK09897.1"/>
    <property type="molecule type" value="Genomic_DNA"/>
</dbReference>
<evidence type="ECO:0000313" key="5">
    <source>
        <dbReference type="Proteomes" id="UP000321947"/>
    </source>
</evidence>
<accession>A0A5A7UIC5</accession>
<evidence type="ECO:0000313" key="3">
    <source>
        <dbReference type="EMBL" id="TYK09897.1"/>
    </source>
</evidence>
<dbReference type="GO" id="GO:0003676">
    <property type="term" value="F:nucleic acid binding"/>
    <property type="evidence" value="ECO:0007669"/>
    <property type="project" value="InterPro"/>
</dbReference>
<dbReference type="GO" id="GO:0015074">
    <property type="term" value="P:DNA integration"/>
    <property type="evidence" value="ECO:0007669"/>
    <property type="project" value="InterPro"/>
</dbReference>
<dbReference type="SUPFAM" id="SSF53098">
    <property type="entry name" value="Ribonuclease H-like"/>
    <property type="match status" value="1"/>
</dbReference>
<protein>
    <recommendedName>
        <fullName evidence="1">Integrase catalytic domain-containing protein</fullName>
    </recommendedName>
</protein>
<evidence type="ECO:0000313" key="4">
    <source>
        <dbReference type="Proteomes" id="UP000321393"/>
    </source>
</evidence>
<name>A0A5A7UIC5_CUCMM</name>
<sequence>MDVIGPIDPKASNGHRFLAAIDYFTEWTEAATYCNVTRGIVLKFIKKELIYRYALIKGIISDNVKNLNNKMMDELCEQFKINH</sequence>
<gene>
    <name evidence="3" type="ORF">E5676_scaffold16G00070</name>
    <name evidence="2" type="ORF">E6C27_scaffold181G00080</name>
</gene>
<dbReference type="PROSITE" id="PS50994">
    <property type="entry name" value="INTEGRASE"/>
    <property type="match status" value="1"/>
</dbReference>
<dbReference type="Gene3D" id="3.30.420.10">
    <property type="entry name" value="Ribonuclease H-like superfamily/Ribonuclease H"/>
    <property type="match status" value="1"/>
</dbReference>
<evidence type="ECO:0000259" key="1">
    <source>
        <dbReference type="PROSITE" id="PS50994"/>
    </source>
</evidence>
<organism evidence="2 4">
    <name type="scientific">Cucumis melo var. makuwa</name>
    <name type="common">Oriental melon</name>
    <dbReference type="NCBI Taxonomy" id="1194695"/>
    <lineage>
        <taxon>Eukaryota</taxon>
        <taxon>Viridiplantae</taxon>
        <taxon>Streptophyta</taxon>
        <taxon>Embryophyta</taxon>
        <taxon>Tracheophyta</taxon>
        <taxon>Spermatophyta</taxon>
        <taxon>Magnoliopsida</taxon>
        <taxon>eudicotyledons</taxon>
        <taxon>Gunneridae</taxon>
        <taxon>Pentapetalae</taxon>
        <taxon>rosids</taxon>
        <taxon>fabids</taxon>
        <taxon>Cucurbitales</taxon>
        <taxon>Cucurbitaceae</taxon>
        <taxon>Benincaseae</taxon>
        <taxon>Cucumis</taxon>
    </lineage>
</organism>
<dbReference type="InterPro" id="IPR012337">
    <property type="entry name" value="RNaseH-like_sf"/>
</dbReference>
<feature type="domain" description="Integrase catalytic" evidence="1">
    <location>
        <begin position="1"/>
        <end position="83"/>
    </location>
</feature>
<dbReference type="InterPro" id="IPR036397">
    <property type="entry name" value="RNaseH_sf"/>
</dbReference>
<reference evidence="4 5" key="1">
    <citation type="submission" date="2019-08" db="EMBL/GenBank/DDBJ databases">
        <title>Draft genome sequences of two oriental melons (Cucumis melo L. var makuwa).</title>
        <authorList>
            <person name="Kwon S.-Y."/>
        </authorList>
    </citation>
    <scope>NUCLEOTIDE SEQUENCE [LARGE SCALE GENOMIC DNA]</scope>
    <source>
        <strain evidence="5">cv. Chang Bougi</strain>
        <strain evidence="4">cv. SW 3</strain>
        <tissue evidence="2">Leaf</tissue>
    </source>
</reference>
<dbReference type="EMBL" id="SSTE01008412">
    <property type="protein sequence ID" value="KAA0055643.1"/>
    <property type="molecule type" value="Genomic_DNA"/>
</dbReference>
<evidence type="ECO:0000313" key="2">
    <source>
        <dbReference type="EMBL" id="KAA0055643.1"/>
    </source>
</evidence>
<dbReference type="AlphaFoldDB" id="A0A5A7UIC5"/>
<dbReference type="InterPro" id="IPR001584">
    <property type="entry name" value="Integrase_cat-core"/>
</dbReference>
<dbReference type="Proteomes" id="UP000321947">
    <property type="component" value="Unassembled WGS sequence"/>
</dbReference>